<gene>
    <name evidence="3" type="ORF">HDID_LOCUS9828</name>
</gene>
<proteinExistence type="inferred from homology"/>
<dbReference type="InterPro" id="IPR043127">
    <property type="entry name" value="Sec-1-like_dom3a"/>
</dbReference>
<evidence type="ECO:0000313" key="4">
    <source>
        <dbReference type="Proteomes" id="UP000274504"/>
    </source>
</evidence>
<dbReference type="EMBL" id="UYSG01011410">
    <property type="protein sequence ID" value="VDL62247.1"/>
    <property type="molecule type" value="Genomic_DNA"/>
</dbReference>
<evidence type="ECO:0000313" key="5">
    <source>
        <dbReference type="WBParaSite" id="HDID_0000983001-mRNA-1"/>
    </source>
</evidence>
<dbReference type="Gene3D" id="1.25.40.850">
    <property type="match status" value="1"/>
</dbReference>
<feature type="region of interest" description="Disordered" evidence="2">
    <location>
        <begin position="558"/>
        <end position="583"/>
    </location>
</feature>
<dbReference type="PANTHER" id="PTHR11679">
    <property type="entry name" value="VESICLE PROTEIN SORTING-ASSOCIATED"/>
    <property type="match status" value="1"/>
</dbReference>
<dbReference type="Proteomes" id="UP000274504">
    <property type="component" value="Unassembled WGS sequence"/>
</dbReference>
<feature type="compositionally biased region" description="Low complexity" evidence="2">
    <location>
        <begin position="442"/>
        <end position="453"/>
    </location>
</feature>
<organism evidence="5">
    <name type="scientific">Hymenolepis diminuta</name>
    <name type="common">Rat tapeworm</name>
    <dbReference type="NCBI Taxonomy" id="6216"/>
    <lineage>
        <taxon>Eukaryota</taxon>
        <taxon>Metazoa</taxon>
        <taxon>Spiralia</taxon>
        <taxon>Lophotrochozoa</taxon>
        <taxon>Platyhelminthes</taxon>
        <taxon>Cestoda</taxon>
        <taxon>Eucestoda</taxon>
        <taxon>Cyclophyllidea</taxon>
        <taxon>Hymenolepididae</taxon>
        <taxon>Hymenolepis</taxon>
    </lineage>
</organism>
<name>A0A0R3SW24_HYMDI</name>
<accession>A0A0R3SW24</accession>
<dbReference type="Pfam" id="PF00995">
    <property type="entry name" value="Sec1"/>
    <property type="match status" value="2"/>
</dbReference>
<dbReference type="WBParaSite" id="HDID_0000983001-mRNA-1">
    <property type="protein sequence ID" value="HDID_0000983001-mRNA-1"/>
    <property type="gene ID" value="HDID_0000983001"/>
</dbReference>
<dbReference type="GO" id="GO:0016192">
    <property type="term" value="P:vesicle-mediated transport"/>
    <property type="evidence" value="ECO:0007669"/>
    <property type="project" value="InterPro"/>
</dbReference>
<sequence length="778" mass="84606">MNISLENLKSSTLANMEMVLKKLPGDKYMLIDPGLLRAMDRTVSMRFLSSLGVKKVFKIQELPPEASFSRLVYVISPNRQSVKTVIDHVEVDRKAQIKRSKLVAFVPKHAKTLLIISGISLLISLFLQTVAMKAILESSGVLGNDLQIADLSFGWISIDVDLISLNLPEAYTNYFLHGDTAWPYHFGQMLGHVLETVLPNGQSPTDINLHAFGSAAQVSAAGLSTAIGRINASKSANPDITLKSDDQDSTLSATPHRPLFILFSRNLDYVTPFMVPTTFEGLIHEVIGIDNGIIELPNAQKDNVVPAKLNLSSSSISSFKEVRNSHISSVHKWLQTQRSQLEDSRTGLGFSLAALDRNMPSVGSNGPRVSNVSGLSDISTQLKPILAVRKELTALFLCLEEVMRKMANEERVEDLLSAQSEILQSGSGGALAMPSATPPSPTSSMGSTGSLSSNSQQQAENVEVMPPEAATGTCADDASCQPVRLSLEWLSTRFGDRVTEAVRMLCLLSITHDGLSEELYTAVIRHIQHAVGFSIYPMLIALKRLRLLYPRRSPAAMNISGNGKSMEGEEETKPTSRPSVLRRALGPAGLGGEKLANATQMLIRRRKSLYNRLHRQLQLSMRSQVNLSAEKPAVSPSYVFGGQHVPIVVRFTESLWAQGLGGTNSTTASTGRSPLLSSPELLSKEQLYRALTLFHTDERSARNLGRVSLESKTGGDEDCGMRSHGQIVVVAFVGGCTYAEVAALRFAASRRCWRLLIATSQILSTKSIIHQVGQAAAL</sequence>
<dbReference type="InterPro" id="IPR001619">
    <property type="entry name" value="Sec1-like"/>
</dbReference>
<reference evidence="3 4" key="2">
    <citation type="submission" date="2018-11" db="EMBL/GenBank/DDBJ databases">
        <authorList>
            <consortium name="Pathogen Informatics"/>
        </authorList>
    </citation>
    <scope>NUCLEOTIDE SEQUENCE [LARGE SCALE GENOMIC DNA]</scope>
</reference>
<dbReference type="Gene3D" id="3.40.50.2060">
    <property type="match status" value="1"/>
</dbReference>
<dbReference type="AlphaFoldDB" id="A0A0R3SW24"/>
<reference evidence="5" key="1">
    <citation type="submission" date="2017-02" db="UniProtKB">
        <authorList>
            <consortium name="WormBaseParasite"/>
        </authorList>
    </citation>
    <scope>IDENTIFICATION</scope>
</reference>
<dbReference type="OrthoDB" id="10262528at2759"/>
<dbReference type="Gene3D" id="3.40.50.1910">
    <property type="match status" value="2"/>
</dbReference>
<evidence type="ECO:0000256" key="2">
    <source>
        <dbReference type="SAM" id="MobiDB-lite"/>
    </source>
</evidence>
<dbReference type="SUPFAM" id="SSF56815">
    <property type="entry name" value="Sec1/munc18-like (SM) proteins"/>
    <property type="match status" value="2"/>
</dbReference>
<evidence type="ECO:0000313" key="3">
    <source>
        <dbReference type="EMBL" id="VDL62247.1"/>
    </source>
</evidence>
<protein>
    <submittedName>
        <fullName evidence="5">STAS domain-containing protein</fullName>
    </submittedName>
</protein>
<dbReference type="InterPro" id="IPR027482">
    <property type="entry name" value="Sec1-like_dom2"/>
</dbReference>
<dbReference type="InterPro" id="IPR036045">
    <property type="entry name" value="Sec1-like_sf"/>
</dbReference>
<dbReference type="InterPro" id="IPR043155">
    <property type="entry name" value="VPS33_dom3b"/>
</dbReference>
<comment type="similarity">
    <text evidence="1">Belongs to the STXBP/unc-18/SEC1 family.</text>
</comment>
<dbReference type="InterPro" id="IPR043154">
    <property type="entry name" value="Sec-1-like_dom1"/>
</dbReference>
<evidence type="ECO:0000256" key="1">
    <source>
        <dbReference type="ARBA" id="ARBA00009884"/>
    </source>
</evidence>
<feature type="region of interest" description="Disordered" evidence="2">
    <location>
        <begin position="427"/>
        <end position="464"/>
    </location>
</feature>
<dbReference type="STRING" id="6216.A0A0R3SW24"/>
<dbReference type="Gene3D" id="3.90.830.10">
    <property type="entry name" value="Syntaxin Binding Protein 1, Chain A, domain 2"/>
    <property type="match status" value="1"/>
</dbReference>